<dbReference type="Gene3D" id="3.10.620.30">
    <property type="match status" value="1"/>
</dbReference>
<evidence type="ECO:0000256" key="1">
    <source>
        <dbReference type="SAM" id="SignalP"/>
    </source>
</evidence>
<dbReference type="EMBL" id="SRSD01000005">
    <property type="protein sequence ID" value="KAA0891670.1"/>
    <property type="molecule type" value="Genomic_DNA"/>
</dbReference>
<name>A0A5A9XFL0_9BACT</name>
<accession>A0A5A9XFL0</accession>
<dbReference type="Pfam" id="PF01841">
    <property type="entry name" value="Transglut_core"/>
    <property type="match status" value="1"/>
</dbReference>
<keyword evidence="1" id="KW-0732">Signal</keyword>
<feature type="signal peptide" evidence="1">
    <location>
        <begin position="1"/>
        <end position="25"/>
    </location>
</feature>
<proteinExistence type="predicted"/>
<keyword evidence="4" id="KW-1185">Reference proteome</keyword>
<dbReference type="Proteomes" id="UP000324298">
    <property type="component" value="Unassembled WGS sequence"/>
</dbReference>
<evidence type="ECO:0000313" key="4">
    <source>
        <dbReference type="Proteomes" id="UP000324298"/>
    </source>
</evidence>
<dbReference type="SUPFAM" id="SSF54001">
    <property type="entry name" value="Cysteine proteinases"/>
    <property type="match status" value="1"/>
</dbReference>
<gene>
    <name evidence="3" type="ORF">ET418_09495</name>
</gene>
<comment type="caution">
    <text evidence="3">The sequence shown here is derived from an EMBL/GenBank/DDBJ whole genome shotgun (WGS) entry which is preliminary data.</text>
</comment>
<dbReference type="PANTHER" id="PTHR38339">
    <property type="entry name" value="TRANSGLUTAMINASE DOMAIN PROTEIN"/>
    <property type="match status" value="1"/>
</dbReference>
<organism evidence="3 4">
    <name type="scientific">Oryzomonas rubra</name>
    <dbReference type="NCBI Taxonomy" id="2509454"/>
    <lineage>
        <taxon>Bacteria</taxon>
        <taxon>Pseudomonadati</taxon>
        <taxon>Thermodesulfobacteriota</taxon>
        <taxon>Desulfuromonadia</taxon>
        <taxon>Geobacterales</taxon>
        <taxon>Geobacteraceae</taxon>
        <taxon>Oryzomonas</taxon>
    </lineage>
</organism>
<dbReference type="OrthoDB" id="9804872at2"/>
<protein>
    <submittedName>
        <fullName evidence="3">Transglutaminase</fullName>
    </submittedName>
</protein>
<feature type="domain" description="Transglutaminase-like" evidence="2">
    <location>
        <begin position="192"/>
        <end position="258"/>
    </location>
</feature>
<dbReference type="PANTHER" id="PTHR38339:SF1">
    <property type="entry name" value="TRANSGLUTAMINASE-LIKE DOMAIN-CONTAINING PROTEIN"/>
    <property type="match status" value="1"/>
</dbReference>
<dbReference type="AlphaFoldDB" id="A0A5A9XFL0"/>
<sequence length="342" mass="37454">MKTSSFLATATALLAVLALAPASWAAPKKHSGTITTTVDLSAYDPAGEAELWLPYPVSDRDQKITDVTVKGDFAASAVYADATFSTPMLYARWNKGATSRKLTFSFKAERSEVIRRDFPAVEGAWNRADFAQYLAATSLGPLDGEVGKLAKTITAGKTTVLEKAKAIYDWTCENTYRDPKTRGCGAGDVCALLKQPGGKCADIHSVFIALARAAGVPAREAFGIRMGKKETEDVSTWQHCWAEFYLPGYGWVPVDPADVRKAMLVENLKLEDAKTREYRTYFWGAIDAYRVKLSAGRDLTLNPPQPGGPVNYLMYPFARVGDKVIDSLDPATFKYSIIYTAR</sequence>
<evidence type="ECO:0000313" key="3">
    <source>
        <dbReference type="EMBL" id="KAA0891670.1"/>
    </source>
</evidence>
<evidence type="ECO:0000259" key="2">
    <source>
        <dbReference type="SMART" id="SM00460"/>
    </source>
</evidence>
<dbReference type="InterPro" id="IPR002931">
    <property type="entry name" value="Transglutaminase-like"/>
</dbReference>
<reference evidence="3 4" key="1">
    <citation type="submission" date="2019-04" db="EMBL/GenBank/DDBJ databases">
        <title>Geobacter ruber sp. nov., ferric-reducing bacteria isolated from paddy soil.</title>
        <authorList>
            <person name="Xu Z."/>
            <person name="Masuda Y."/>
            <person name="Itoh H."/>
            <person name="Senoo K."/>
        </authorList>
    </citation>
    <scope>NUCLEOTIDE SEQUENCE [LARGE SCALE GENOMIC DNA]</scope>
    <source>
        <strain evidence="3 4">Red88</strain>
    </source>
</reference>
<feature type="chain" id="PRO_5022869190" evidence="1">
    <location>
        <begin position="26"/>
        <end position="342"/>
    </location>
</feature>
<dbReference type="SMART" id="SM00460">
    <property type="entry name" value="TGc"/>
    <property type="match status" value="1"/>
</dbReference>
<dbReference type="RefSeq" id="WP_149307369.1">
    <property type="nucleotide sequence ID" value="NZ_SRSD01000005.1"/>
</dbReference>
<dbReference type="InterPro" id="IPR038765">
    <property type="entry name" value="Papain-like_cys_pep_sf"/>
</dbReference>